<evidence type="ECO:0000313" key="1">
    <source>
        <dbReference type="EMBL" id="MBO0450776.1"/>
    </source>
</evidence>
<organism evidence="1 2">
    <name type="scientific">Candidatus Enterococcus murrayae</name>
    <dbReference type="NCBI Taxonomy" id="2815321"/>
    <lineage>
        <taxon>Bacteria</taxon>
        <taxon>Bacillati</taxon>
        <taxon>Bacillota</taxon>
        <taxon>Bacilli</taxon>
        <taxon>Lactobacillales</taxon>
        <taxon>Enterococcaceae</taxon>
        <taxon>Enterococcus</taxon>
    </lineage>
</organism>
<name>A0ABS3HBC7_9ENTE</name>
<reference evidence="1 2" key="1">
    <citation type="submission" date="2021-03" db="EMBL/GenBank/DDBJ databases">
        <title>Enterococcal diversity collection.</title>
        <authorList>
            <person name="Gilmore M.S."/>
            <person name="Schwartzman J."/>
            <person name="Van Tyne D."/>
            <person name="Martin M."/>
            <person name="Earl A.M."/>
            <person name="Manson A.L."/>
            <person name="Straub T."/>
            <person name="Salamzade R."/>
            <person name="Saavedra J."/>
            <person name="Lebreton F."/>
            <person name="Prichula J."/>
            <person name="Schaufler K."/>
            <person name="Gaca A."/>
            <person name="Sgardioli B."/>
            <person name="Wagenaar J."/>
            <person name="Strong T."/>
        </authorList>
    </citation>
    <scope>NUCLEOTIDE SEQUENCE [LARGE SCALE GENOMIC DNA]</scope>
    <source>
        <strain evidence="1 2">MJM16</strain>
    </source>
</reference>
<dbReference type="RefSeq" id="WP_207106588.1">
    <property type="nucleotide sequence ID" value="NZ_JAFLVR010000001.1"/>
</dbReference>
<keyword evidence="2" id="KW-1185">Reference proteome</keyword>
<comment type="caution">
    <text evidence="1">The sequence shown here is derived from an EMBL/GenBank/DDBJ whole genome shotgun (WGS) entry which is preliminary data.</text>
</comment>
<accession>A0ABS3HBC7</accession>
<proteinExistence type="predicted"/>
<sequence>MEELRNWNVQVLDVNGNVKFQASVYGNEKEARSLLKTFEDKYWRKKNA</sequence>
<dbReference type="EMBL" id="JAFLVR010000001">
    <property type="protein sequence ID" value="MBO0450776.1"/>
    <property type="molecule type" value="Genomic_DNA"/>
</dbReference>
<dbReference type="Proteomes" id="UP000664495">
    <property type="component" value="Unassembled WGS sequence"/>
</dbReference>
<gene>
    <name evidence="1" type="ORF">JZO85_00750</name>
</gene>
<protein>
    <recommendedName>
        <fullName evidence="3">SPOR domain-containing protein</fullName>
    </recommendedName>
</protein>
<evidence type="ECO:0008006" key="3">
    <source>
        <dbReference type="Google" id="ProtNLM"/>
    </source>
</evidence>
<evidence type="ECO:0000313" key="2">
    <source>
        <dbReference type="Proteomes" id="UP000664495"/>
    </source>
</evidence>